<dbReference type="PANTHER" id="PTHR39160:SF4">
    <property type="entry name" value="RESUSCITATION-PROMOTING FACTOR RPFB"/>
    <property type="match status" value="1"/>
</dbReference>
<feature type="domain" description="G5" evidence="5">
    <location>
        <begin position="205"/>
        <end position="285"/>
    </location>
</feature>
<evidence type="ECO:0000256" key="2">
    <source>
        <dbReference type="ARBA" id="ARBA00022729"/>
    </source>
</evidence>
<dbReference type="PANTHER" id="PTHR39160">
    <property type="entry name" value="CELL WALL-BINDING PROTEIN YOCH"/>
    <property type="match status" value="1"/>
</dbReference>
<organism evidence="6 7">
    <name type="scientific">Mycolicibacterium holsaticum</name>
    <dbReference type="NCBI Taxonomy" id="152142"/>
    <lineage>
        <taxon>Bacteria</taxon>
        <taxon>Bacillati</taxon>
        <taxon>Actinomycetota</taxon>
        <taxon>Actinomycetes</taxon>
        <taxon>Mycobacteriales</taxon>
        <taxon>Mycobacteriaceae</taxon>
        <taxon>Mycolicibacterium</taxon>
    </lineage>
</organism>
<dbReference type="Pfam" id="PF03990">
    <property type="entry name" value="DUF348"/>
    <property type="match status" value="3"/>
</dbReference>
<dbReference type="AlphaFoldDB" id="A0A1E3RV38"/>
<dbReference type="InterPro" id="IPR010618">
    <property type="entry name" value="RPF"/>
</dbReference>
<dbReference type="EMBL" id="MIGZ01000061">
    <property type="protein sequence ID" value="ODQ93691.1"/>
    <property type="molecule type" value="Genomic_DNA"/>
</dbReference>
<dbReference type="Proteomes" id="UP000094243">
    <property type="component" value="Unassembled WGS sequence"/>
</dbReference>
<dbReference type="InterPro" id="IPR007137">
    <property type="entry name" value="DUF348"/>
</dbReference>
<sequence>MNILNKIHETRSPLLRFLVGATLLALVFAGGVAVAAHKTVTLTVDGTSTTVATMKSRVIDVVRENGFDVGERDDLYPAAETRVHQSETIVLRRSRPLQISLDGEDSRQVWTTASTVDEALAQLQMTDKAPAAASRGSRVPLAGMSLPVVSAKTVQIDDAGKQSTVHLAAPNVGALLAAAGAPLQQKDSVDPAPTAPVIDGMQIHVNRVRIDHVTERVPLPAHTRRVEDPTLNQSRTVVEDPGTPGTQDVTFAIAKINGVETGRLPVANVVVNPAREGVVRIGAKPGTEVPPVSNGATWDALARCEAGGNWAINTGNGYYGGVQFDQNTWERNGGLRYAARADLATREEQIAIAEVTRARQGWGAWPTCSGRIGTR</sequence>
<dbReference type="Gene3D" id="1.10.530.10">
    <property type="match status" value="1"/>
</dbReference>
<dbReference type="CDD" id="cd13925">
    <property type="entry name" value="RPF"/>
    <property type="match status" value="1"/>
</dbReference>
<reference evidence="7" key="1">
    <citation type="submission" date="2016-09" db="EMBL/GenBank/DDBJ databases">
        <authorList>
            <person name="Greninger A.L."/>
            <person name="Jerome K.R."/>
            <person name="Mcnair B."/>
            <person name="Wallis C."/>
            <person name="Fang F."/>
        </authorList>
    </citation>
    <scope>NUCLEOTIDE SEQUENCE [LARGE SCALE GENOMIC DNA]</scope>
    <source>
        <strain evidence="7">M7</strain>
    </source>
</reference>
<evidence type="ECO:0000256" key="3">
    <source>
        <dbReference type="ARBA" id="ARBA00022801"/>
    </source>
</evidence>
<comment type="similarity">
    <text evidence="1">Belongs to the transglycosylase family. Rpf subfamily.</text>
</comment>
<dbReference type="SUPFAM" id="SSF53955">
    <property type="entry name" value="Lysozyme-like"/>
    <property type="match status" value="1"/>
</dbReference>
<protein>
    <recommendedName>
        <fullName evidence="4">Resuscitation-promoting factor RpfB</fullName>
    </recommendedName>
</protein>
<dbReference type="Pfam" id="PF07501">
    <property type="entry name" value="G5"/>
    <property type="match status" value="1"/>
</dbReference>
<dbReference type="RefSeq" id="WP_069405492.1">
    <property type="nucleotide sequence ID" value="NZ_MIGZ01000061.1"/>
</dbReference>
<name>A0A1E3RV38_9MYCO</name>
<evidence type="ECO:0000313" key="7">
    <source>
        <dbReference type="Proteomes" id="UP000094243"/>
    </source>
</evidence>
<dbReference type="PROSITE" id="PS51109">
    <property type="entry name" value="G5"/>
    <property type="match status" value="1"/>
</dbReference>
<dbReference type="InterPro" id="IPR051933">
    <property type="entry name" value="Resuscitation_pf_RpfB"/>
</dbReference>
<accession>A0A1E3RV38</accession>
<gene>
    <name evidence="6" type="ORF">BHQ17_12360</name>
</gene>
<evidence type="ECO:0000313" key="6">
    <source>
        <dbReference type="EMBL" id="ODQ93691.1"/>
    </source>
</evidence>
<keyword evidence="2" id="KW-0732">Signal</keyword>
<dbReference type="FunFam" id="1.10.530.10:FF:000015">
    <property type="entry name" value="Resuscitation-promoting factor RpfB"/>
    <property type="match status" value="1"/>
</dbReference>
<dbReference type="Pfam" id="PF06737">
    <property type="entry name" value="Transglycosylas"/>
    <property type="match status" value="1"/>
</dbReference>
<dbReference type="InterPro" id="IPR023346">
    <property type="entry name" value="Lysozyme-like_dom_sf"/>
</dbReference>
<dbReference type="Gene3D" id="2.20.230.10">
    <property type="entry name" value="Resuscitation-promoting factor rpfb"/>
    <property type="match status" value="1"/>
</dbReference>
<evidence type="ECO:0000259" key="5">
    <source>
        <dbReference type="PROSITE" id="PS51109"/>
    </source>
</evidence>
<dbReference type="SMART" id="SM01208">
    <property type="entry name" value="G5"/>
    <property type="match status" value="1"/>
</dbReference>
<evidence type="ECO:0000256" key="1">
    <source>
        <dbReference type="ARBA" id="ARBA00010830"/>
    </source>
</evidence>
<comment type="caution">
    <text evidence="6">The sequence shown here is derived from an EMBL/GenBank/DDBJ whole genome shotgun (WGS) entry which is preliminary data.</text>
</comment>
<evidence type="ECO:0000256" key="4">
    <source>
        <dbReference type="ARBA" id="ARBA00070623"/>
    </source>
</evidence>
<dbReference type="OrthoDB" id="1404170at2"/>
<keyword evidence="7" id="KW-1185">Reference proteome</keyword>
<proteinExistence type="inferred from homology"/>
<dbReference type="InterPro" id="IPR011098">
    <property type="entry name" value="G5_dom"/>
</dbReference>
<keyword evidence="3" id="KW-0378">Hydrolase</keyword>
<dbReference type="GO" id="GO:0016787">
    <property type="term" value="F:hydrolase activity"/>
    <property type="evidence" value="ECO:0007669"/>
    <property type="project" value="UniProtKB-KW"/>
</dbReference>